<comment type="caution">
    <text evidence="1">The sequence shown here is derived from an EMBL/GenBank/DDBJ whole genome shotgun (WGS) entry which is preliminary data.</text>
</comment>
<accession>A0A3D9Q736</accession>
<organism evidence="1 2">
    <name type="scientific">Paenibacillus taihuensis</name>
    <dbReference type="NCBI Taxonomy" id="1156355"/>
    <lineage>
        <taxon>Bacteria</taxon>
        <taxon>Bacillati</taxon>
        <taxon>Bacillota</taxon>
        <taxon>Bacilli</taxon>
        <taxon>Bacillales</taxon>
        <taxon>Paenibacillaceae</taxon>
        <taxon>Paenibacillus</taxon>
    </lineage>
</organism>
<dbReference type="EMBL" id="QTTN01000058">
    <property type="protein sequence ID" value="REE56493.1"/>
    <property type="molecule type" value="Genomic_DNA"/>
</dbReference>
<evidence type="ECO:0000313" key="2">
    <source>
        <dbReference type="Proteomes" id="UP000256304"/>
    </source>
</evidence>
<protein>
    <recommendedName>
        <fullName evidence="3">DDE family transposase</fullName>
    </recommendedName>
</protein>
<dbReference type="AlphaFoldDB" id="A0A3D9Q736"/>
<evidence type="ECO:0008006" key="3">
    <source>
        <dbReference type="Google" id="ProtNLM"/>
    </source>
</evidence>
<keyword evidence="2" id="KW-1185">Reference proteome</keyword>
<sequence>MKHRTMLAPILQSIIPKEELQLLLHQANYVDTARKFTVYELFVFLAEAALQQWDGYRDGEKRMAACGLPKADHSTISKKA</sequence>
<proteinExistence type="predicted"/>
<feature type="non-terminal residue" evidence="1">
    <location>
        <position position="80"/>
    </location>
</feature>
<name>A0A3D9Q736_9BACL</name>
<gene>
    <name evidence="1" type="ORF">A8990_15830</name>
</gene>
<evidence type="ECO:0000313" key="1">
    <source>
        <dbReference type="EMBL" id="REE56493.1"/>
    </source>
</evidence>
<reference evidence="1 2" key="1">
    <citation type="submission" date="2018-08" db="EMBL/GenBank/DDBJ databases">
        <title>Genomic Encyclopedia of Type Strains, Phase III (KMG-III): the genomes of soil and plant-associated and newly described type strains.</title>
        <authorList>
            <person name="Whitman W."/>
        </authorList>
    </citation>
    <scope>NUCLEOTIDE SEQUENCE [LARGE SCALE GENOMIC DNA]</scope>
    <source>
        <strain evidence="1 2">CGMCC 1.10966</strain>
    </source>
</reference>
<dbReference type="Proteomes" id="UP000256304">
    <property type="component" value="Unassembled WGS sequence"/>
</dbReference>